<dbReference type="NCBIfam" id="TIGR04057">
    <property type="entry name" value="SusC_RagA_signa"/>
    <property type="match status" value="1"/>
</dbReference>
<evidence type="ECO:0000256" key="2">
    <source>
        <dbReference type="ARBA" id="ARBA00022448"/>
    </source>
</evidence>
<evidence type="ECO:0000313" key="10">
    <source>
        <dbReference type="EMBL" id="ANU64206.1"/>
    </source>
</evidence>
<comment type="subcellular location">
    <subcellularLocation>
        <location evidence="1 7">Cell outer membrane</location>
        <topology evidence="1 7">Multi-pass membrane protein</topology>
    </subcellularLocation>
</comment>
<evidence type="ECO:0000313" key="11">
    <source>
        <dbReference type="Proteomes" id="UP000186351"/>
    </source>
</evidence>
<keyword evidence="5 7" id="KW-0472">Membrane</keyword>
<dbReference type="PROSITE" id="PS51257">
    <property type="entry name" value="PROKAR_LIPOPROTEIN"/>
    <property type="match status" value="1"/>
</dbReference>
<dbReference type="GO" id="GO:0009279">
    <property type="term" value="C:cell outer membrane"/>
    <property type="evidence" value="ECO:0007669"/>
    <property type="project" value="UniProtKB-SubCell"/>
</dbReference>
<dbReference type="NCBIfam" id="TIGR04056">
    <property type="entry name" value="OMP_RagA_SusC"/>
    <property type="match status" value="1"/>
</dbReference>
<dbReference type="Proteomes" id="UP000186351">
    <property type="component" value="Chromosome"/>
</dbReference>
<dbReference type="Gene3D" id="2.170.130.10">
    <property type="entry name" value="TonB-dependent receptor, plug domain"/>
    <property type="match status" value="1"/>
</dbReference>
<dbReference type="GeneID" id="65537424"/>
<dbReference type="InterPro" id="IPR039426">
    <property type="entry name" value="TonB-dep_rcpt-like"/>
</dbReference>
<organism evidence="10 11">
    <name type="scientific">Muribaculum intestinale</name>
    <dbReference type="NCBI Taxonomy" id="1796646"/>
    <lineage>
        <taxon>Bacteria</taxon>
        <taxon>Pseudomonadati</taxon>
        <taxon>Bacteroidota</taxon>
        <taxon>Bacteroidia</taxon>
        <taxon>Bacteroidales</taxon>
        <taxon>Muribaculaceae</taxon>
        <taxon>Muribaculum</taxon>
    </lineage>
</organism>
<dbReference type="SUPFAM" id="SSF49464">
    <property type="entry name" value="Carboxypeptidase regulatory domain-like"/>
    <property type="match status" value="1"/>
</dbReference>
<dbReference type="InterPro" id="IPR037066">
    <property type="entry name" value="Plug_dom_sf"/>
</dbReference>
<dbReference type="Pfam" id="PF13715">
    <property type="entry name" value="CarbopepD_reg_2"/>
    <property type="match status" value="1"/>
</dbReference>
<evidence type="ECO:0000256" key="1">
    <source>
        <dbReference type="ARBA" id="ARBA00004571"/>
    </source>
</evidence>
<dbReference type="InterPro" id="IPR023996">
    <property type="entry name" value="TonB-dep_OMP_SusC/RagA"/>
</dbReference>
<dbReference type="RefSeq" id="WP_068961496.1">
    <property type="nucleotide sequence ID" value="NZ_CANBFH010000014.1"/>
</dbReference>
<evidence type="ECO:0000256" key="3">
    <source>
        <dbReference type="ARBA" id="ARBA00022452"/>
    </source>
</evidence>
<accession>A0A1B1SBP6</accession>
<name>A0A1B1SBP6_9BACT</name>
<dbReference type="InterPro" id="IPR008969">
    <property type="entry name" value="CarboxyPept-like_regulatory"/>
</dbReference>
<dbReference type="Pfam" id="PF07715">
    <property type="entry name" value="Plug"/>
    <property type="match status" value="1"/>
</dbReference>
<dbReference type="InterPro" id="IPR012910">
    <property type="entry name" value="Plug_dom"/>
</dbReference>
<accession>A0A1Z2XGZ8</accession>
<evidence type="ECO:0000259" key="9">
    <source>
        <dbReference type="Pfam" id="PF07715"/>
    </source>
</evidence>
<keyword evidence="8" id="KW-0732">Signal</keyword>
<dbReference type="InterPro" id="IPR036942">
    <property type="entry name" value="Beta-barrel_TonB_sf"/>
</dbReference>
<dbReference type="Gene3D" id="2.40.170.20">
    <property type="entry name" value="TonB-dependent receptor, beta-barrel domain"/>
    <property type="match status" value="1"/>
</dbReference>
<feature type="domain" description="TonB-dependent receptor plug" evidence="9">
    <location>
        <begin position="118"/>
        <end position="221"/>
    </location>
</feature>
<dbReference type="PROSITE" id="PS52016">
    <property type="entry name" value="TONB_DEPENDENT_REC_3"/>
    <property type="match status" value="1"/>
</dbReference>
<evidence type="ECO:0000256" key="4">
    <source>
        <dbReference type="ARBA" id="ARBA00022692"/>
    </source>
</evidence>
<evidence type="ECO:0000256" key="7">
    <source>
        <dbReference type="PROSITE-ProRule" id="PRU01360"/>
    </source>
</evidence>
<dbReference type="KEGG" id="pary:A4V02_11130"/>
<keyword evidence="6 7" id="KW-0998">Cell outer membrane</keyword>
<protein>
    <submittedName>
        <fullName evidence="10">SusC/RagA family TonB-linked outer membrane protein</fullName>
    </submittedName>
</protein>
<dbReference type="OrthoDB" id="1096961at2"/>
<comment type="similarity">
    <text evidence="7">Belongs to the TonB-dependent receptor family.</text>
</comment>
<keyword evidence="4 7" id="KW-0812">Transmembrane</keyword>
<feature type="chain" id="PRO_5008529501" evidence="8">
    <location>
        <begin position="22"/>
        <end position="1073"/>
    </location>
</feature>
<keyword evidence="11" id="KW-1185">Reference proteome</keyword>
<evidence type="ECO:0000256" key="5">
    <source>
        <dbReference type="ARBA" id="ARBA00023136"/>
    </source>
</evidence>
<evidence type="ECO:0000256" key="8">
    <source>
        <dbReference type="SAM" id="SignalP"/>
    </source>
</evidence>
<evidence type="ECO:0000256" key="6">
    <source>
        <dbReference type="ARBA" id="ARBA00023237"/>
    </source>
</evidence>
<keyword evidence="3 7" id="KW-1134">Transmembrane beta strand</keyword>
<gene>
    <name evidence="10" type="ORF">A4V02_11130</name>
</gene>
<keyword evidence="2 7" id="KW-0813">Transport</keyword>
<dbReference type="STRING" id="1796646.A4V02_11130"/>
<reference evidence="11" key="1">
    <citation type="submission" date="2016-04" db="EMBL/GenBank/DDBJ databases">
        <title>Complete Genome Sequences of Twelve Strains of a Stable Defined Moderately Diverse Mouse Microbiota 2 (sDMDMm2).</title>
        <authorList>
            <person name="Uchimura Y."/>
            <person name="Wyss M."/>
            <person name="Brugiroux S."/>
            <person name="Limenitakis J.P."/>
            <person name="Stecher B."/>
            <person name="McCoy K.D."/>
            <person name="Macpherson A.J."/>
        </authorList>
    </citation>
    <scope>NUCLEOTIDE SEQUENCE [LARGE SCALE GENOMIC DNA]</scope>
    <source>
        <strain evidence="11">YL27</strain>
    </source>
</reference>
<dbReference type="AlphaFoldDB" id="A0A1B1SBP6"/>
<sequence length="1073" mass="119774">MKNKIILTLLMLLACTTGAWAQTATVTGTVNDPDGPVIGATVQVKGTTIATATDFDGNFTLSGVNPEKAVLEVRSVGYNPKEVALKGRTSGIDIFLETNSTLMDEVVVIGYGTQKRGNLTGSMASVDAKAIERMPVANVGEAIVGRMPGVQVTTADGSPDAEITVRVRGGGSLTQSNEPLVLIDGFEGSLNDVPATDVEDIQVLKDAASTAIYGARGANGVVLVTTKKANKGKVQVSVNAYVKTSELSNKIDVLKPYDFVWANYERIRPKGASAGNGYAANFGQPYEMYIYQGEEGYDWQDIIFGTHPVSWSLDASINGGTDKFKYKLSYMHQDQPSVMPDNGLVQNNANLNLNFKPFKWLGIEWRTRYMDKTLSGRGTEGISLLTALQEQPTNGLQDYTSVPDNSEIVDEDTFVEYFHYDPLETNRRFYRRRKSRLINLGGALTWTFKKGLTLRNEFYYEYFRESDRQFNAANSNSNSKTVGPNLTDQLKGRHKWQMTNVLNWNFDLGANDFQLMAGQEMKSQEENTNKDYVGYLRGALFGFATDEEVNANIAFANRHLGQLLSHTWTHPSDVRILSWFGRVNYSYDDRYLATVTLRADGSSKFARGNRWGFFPAAALAWRLSNERFLKNYHWLSNLKLRLSFGMSGNDRIDSDLYIKLYKEGDASKASGLLPSGKYYEFQSKYPVNPNVKWETTITRNVGLDFGMFNGRLDGTVDIYWNTTKDLLLATQIPGDTGFTQMMTNIGQTSNRGVELNLNGFILEGRDYSLSASFNIGFNKGKIDKLSEGEESFYTTAPKVDVNDDVFWYRVGKKMGQIYGYVNDGFYTVDDFTFDSEANTYTLKPGVIDCSLLAGNLAPGSPKFKKTAKVDPNDPNANVLTADDRQFIGNTSPKISGGFGLNATFKGFDLAAFFNFMTGFDVINLNKINMSLMPSSTGAYRNLSAEFSGMWHRYDEMGNDMYRNPELMAYYNRNATMWNPANMTKSFISTYGVEDGSFMRLQTLTLGYSLPKSLLRHLHMSKCRFYATGYNLFTITNYSGYDPEVNIGQGTSPNIDYNMYPRSRTYTFGVQLAF</sequence>
<dbReference type="EMBL" id="CP015402">
    <property type="protein sequence ID" value="ANU64206.1"/>
    <property type="molecule type" value="Genomic_DNA"/>
</dbReference>
<dbReference type="SUPFAM" id="SSF56935">
    <property type="entry name" value="Porins"/>
    <property type="match status" value="1"/>
</dbReference>
<dbReference type="Gene3D" id="2.60.40.1120">
    <property type="entry name" value="Carboxypeptidase-like, regulatory domain"/>
    <property type="match status" value="1"/>
</dbReference>
<proteinExistence type="inferred from homology"/>
<dbReference type="InterPro" id="IPR023997">
    <property type="entry name" value="TonB-dep_OMP_SusC/RagA_CS"/>
</dbReference>
<feature type="signal peptide" evidence="8">
    <location>
        <begin position="1"/>
        <end position="21"/>
    </location>
</feature>